<dbReference type="InterPro" id="IPR013087">
    <property type="entry name" value="Znf_C2H2_type"/>
</dbReference>
<protein>
    <recommendedName>
        <fullName evidence="3">C2H2-type domain-containing protein</fullName>
    </recommendedName>
</protein>
<keyword evidence="5" id="KW-1185">Reference proteome</keyword>
<dbReference type="InterPro" id="IPR036236">
    <property type="entry name" value="Znf_C2H2_sf"/>
</dbReference>
<dbReference type="Proteomes" id="UP000054166">
    <property type="component" value="Unassembled WGS sequence"/>
</dbReference>
<keyword evidence="1" id="KW-0863">Zinc-finger</keyword>
<name>A0A0C3AS74_PILCF</name>
<feature type="domain" description="C2H2-type" evidence="3">
    <location>
        <begin position="7"/>
        <end position="37"/>
    </location>
</feature>
<dbReference type="InParanoid" id="A0A0C3AS74"/>
<gene>
    <name evidence="4" type="ORF">PILCRDRAFT_31479</name>
</gene>
<evidence type="ECO:0000256" key="1">
    <source>
        <dbReference type="PROSITE-ProRule" id="PRU00042"/>
    </source>
</evidence>
<feature type="region of interest" description="Disordered" evidence="2">
    <location>
        <begin position="1"/>
        <end position="30"/>
    </location>
</feature>
<dbReference type="PROSITE" id="PS00028">
    <property type="entry name" value="ZINC_FINGER_C2H2_1"/>
    <property type="match status" value="1"/>
</dbReference>
<feature type="domain" description="C2H2-type" evidence="3">
    <location>
        <begin position="37"/>
        <end position="55"/>
    </location>
</feature>
<reference evidence="5" key="2">
    <citation type="submission" date="2015-01" db="EMBL/GenBank/DDBJ databases">
        <title>Evolutionary Origins and Diversification of the Mycorrhizal Mutualists.</title>
        <authorList>
            <consortium name="DOE Joint Genome Institute"/>
            <consortium name="Mycorrhizal Genomics Consortium"/>
            <person name="Kohler A."/>
            <person name="Kuo A."/>
            <person name="Nagy L.G."/>
            <person name="Floudas D."/>
            <person name="Copeland A."/>
            <person name="Barry K.W."/>
            <person name="Cichocki N."/>
            <person name="Veneault-Fourrey C."/>
            <person name="LaButti K."/>
            <person name="Lindquist E.A."/>
            <person name="Lipzen A."/>
            <person name="Lundell T."/>
            <person name="Morin E."/>
            <person name="Murat C."/>
            <person name="Riley R."/>
            <person name="Ohm R."/>
            <person name="Sun H."/>
            <person name="Tunlid A."/>
            <person name="Henrissat B."/>
            <person name="Grigoriev I.V."/>
            <person name="Hibbett D.S."/>
            <person name="Martin F."/>
        </authorList>
    </citation>
    <scope>NUCLEOTIDE SEQUENCE [LARGE SCALE GENOMIC DNA]</scope>
    <source>
        <strain evidence="5">F 1598</strain>
    </source>
</reference>
<evidence type="ECO:0000313" key="4">
    <source>
        <dbReference type="EMBL" id="KIM76773.1"/>
    </source>
</evidence>
<reference evidence="4 5" key="1">
    <citation type="submission" date="2014-04" db="EMBL/GenBank/DDBJ databases">
        <authorList>
            <consortium name="DOE Joint Genome Institute"/>
            <person name="Kuo A."/>
            <person name="Tarkka M."/>
            <person name="Buscot F."/>
            <person name="Kohler A."/>
            <person name="Nagy L.G."/>
            <person name="Floudas D."/>
            <person name="Copeland A."/>
            <person name="Barry K.W."/>
            <person name="Cichocki N."/>
            <person name="Veneault-Fourrey C."/>
            <person name="LaButti K."/>
            <person name="Lindquist E.A."/>
            <person name="Lipzen A."/>
            <person name="Lundell T."/>
            <person name="Morin E."/>
            <person name="Murat C."/>
            <person name="Sun H."/>
            <person name="Tunlid A."/>
            <person name="Henrissat B."/>
            <person name="Grigoriev I.V."/>
            <person name="Hibbett D.S."/>
            <person name="Martin F."/>
            <person name="Nordberg H.P."/>
            <person name="Cantor M.N."/>
            <person name="Hua S.X."/>
        </authorList>
    </citation>
    <scope>NUCLEOTIDE SEQUENCE [LARGE SCALE GENOMIC DNA]</scope>
    <source>
        <strain evidence="4 5">F 1598</strain>
    </source>
</reference>
<dbReference type="EMBL" id="KN833031">
    <property type="protein sequence ID" value="KIM76773.1"/>
    <property type="molecule type" value="Genomic_DNA"/>
</dbReference>
<accession>A0A0C3AS74</accession>
<organism evidence="4 5">
    <name type="scientific">Piloderma croceum (strain F 1598)</name>
    <dbReference type="NCBI Taxonomy" id="765440"/>
    <lineage>
        <taxon>Eukaryota</taxon>
        <taxon>Fungi</taxon>
        <taxon>Dikarya</taxon>
        <taxon>Basidiomycota</taxon>
        <taxon>Agaricomycotina</taxon>
        <taxon>Agaricomycetes</taxon>
        <taxon>Agaricomycetidae</taxon>
        <taxon>Atheliales</taxon>
        <taxon>Atheliaceae</taxon>
        <taxon>Piloderma</taxon>
    </lineage>
</organism>
<dbReference type="Gene3D" id="3.30.160.60">
    <property type="entry name" value="Classic Zinc Finger"/>
    <property type="match status" value="1"/>
</dbReference>
<keyword evidence="1" id="KW-0862">Zinc</keyword>
<dbReference type="GO" id="GO:0008270">
    <property type="term" value="F:zinc ion binding"/>
    <property type="evidence" value="ECO:0007669"/>
    <property type="project" value="UniProtKB-KW"/>
</dbReference>
<keyword evidence="1" id="KW-0479">Metal-binding</keyword>
<evidence type="ECO:0000259" key="3">
    <source>
        <dbReference type="PROSITE" id="PS50157"/>
    </source>
</evidence>
<proteinExistence type="predicted"/>
<evidence type="ECO:0000256" key="2">
    <source>
        <dbReference type="SAM" id="MobiDB-lite"/>
    </source>
</evidence>
<evidence type="ECO:0000313" key="5">
    <source>
        <dbReference type="Proteomes" id="UP000054166"/>
    </source>
</evidence>
<feature type="non-terminal residue" evidence="4">
    <location>
        <position position="55"/>
    </location>
</feature>
<dbReference type="SUPFAM" id="SSF57667">
    <property type="entry name" value="beta-beta-alpha zinc fingers"/>
    <property type="match status" value="1"/>
</dbReference>
<dbReference type="HOGENOM" id="CLU_3038029_0_0_1"/>
<dbReference type="PROSITE" id="PS50157">
    <property type="entry name" value="ZINC_FINGER_C2H2_2"/>
    <property type="match status" value="2"/>
</dbReference>
<dbReference type="OrthoDB" id="654211at2759"/>
<sequence length="55" mass="6629">HRERRRYPCPNPQCPRTFSRANDAKRHAKASHDEARFTCDACSDHFQRRDSLHRH</sequence>
<feature type="non-terminal residue" evidence="4">
    <location>
        <position position="1"/>
    </location>
</feature>
<dbReference type="AlphaFoldDB" id="A0A0C3AS74"/>